<evidence type="ECO:0000313" key="3">
    <source>
        <dbReference type="Proteomes" id="UP000199024"/>
    </source>
</evidence>
<dbReference type="AlphaFoldDB" id="A0A1I6N0T5"/>
<dbReference type="InterPro" id="IPR012878">
    <property type="entry name" value="Beta-AFase-like_GH127_cat"/>
</dbReference>
<proteinExistence type="predicted"/>
<dbReference type="RefSeq" id="WP_175529180.1">
    <property type="nucleotide sequence ID" value="NZ_FOZL01000002.1"/>
</dbReference>
<reference evidence="2 3" key="1">
    <citation type="submission" date="2016-10" db="EMBL/GenBank/DDBJ databases">
        <authorList>
            <person name="de Groot N.N."/>
        </authorList>
    </citation>
    <scope>NUCLEOTIDE SEQUENCE [LARGE SCALE GENOMIC DNA]</scope>
    <source>
        <strain evidence="2 3">DSM 21001</strain>
    </source>
</reference>
<organism evidence="2 3">
    <name type="scientific">Granulicella pectinivorans</name>
    <dbReference type="NCBI Taxonomy" id="474950"/>
    <lineage>
        <taxon>Bacteria</taxon>
        <taxon>Pseudomonadati</taxon>
        <taxon>Acidobacteriota</taxon>
        <taxon>Terriglobia</taxon>
        <taxon>Terriglobales</taxon>
        <taxon>Acidobacteriaceae</taxon>
        <taxon>Granulicella</taxon>
    </lineage>
</organism>
<dbReference type="Proteomes" id="UP000199024">
    <property type="component" value="Unassembled WGS sequence"/>
</dbReference>
<dbReference type="STRING" id="474950.SAMN05421771_4239"/>
<keyword evidence="3" id="KW-1185">Reference proteome</keyword>
<feature type="domain" description="Non-reducing end beta-L-arabinofuranosidase-like GH127 catalytic" evidence="1">
    <location>
        <begin position="71"/>
        <end position="366"/>
    </location>
</feature>
<name>A0A1I6N0T5_9BACT</name>
<sequence length="559" mass="61998">MNRRHFLTQTAAVPFSLKILAAHAIIVIPPTPLADRYRLTRDRILHGTAPAYTPDFLLEDITATPGRRFTNFSGDVSGRWIGALATSAVTYNETFPTLAPVVARVIAQQHADGFFGKAFHYDHPDDNDLALLWGNGRLLIGLLEYFTLTGDPATLASARRLGDFLVKLGPKYNSNTMAEEFGASHFASSYICWTQQNEGLAALYAVTREEKYRDLCLAIAQRIERRPADHVHGYLCSLRGVMLLYKETRDPSLLAMVEREWSSVTESPDLLLTGGVPEAWTPKRARTEGCAECDWLRLNLQLAQATGNPKYIASAETTLFNEFAMNQFATGDFGHGELDSDGVTNYLRVRAWWCCTLHGMRAFADVTNNAFRATEDEITYLLPVDATHTTATVTLRATSALATNGTITIFATRAKGQTLTIRRPEWATQMQLIRNGNPVSGTKIRNLKSGDSITIAYAISHRSAPWRTTGTAFWYGPWLLGAASEVNPGYSNELHRHNMLETKLNPTRIPNGPFRVPTAAAKASYLPAEFPEQPQTVELRAVAEQTAMPSTPWQLVFKT</sequence>
<dbReference type="Pfam" id="PF07944">
    <property type="entry name" value="Beta-AFase-like_GH127_cat"/>
    <property type="match status" value="1"/>
</dbReference>
<dbReference type="EMBL" id="FOZL01000002">
    <property type="protein sequence ID" value="SFS21546.1"/>
    <property type="molecule type" value="Genomic_DNA"/>
</dbReference>
<accession>A0A1I6N0T5</accession>
<evidence type="ECO:0000259" key="1">
    <source>
        <dbReference type="Pfam" id="PF07944"/>
    </source>
</evidence>
<protein>
    <submittedName>
        <fullName evidence="2">Beta-L-arabinofuranosidase, GH127</fullName>
    </submittedName>
</protein>
<dbReference type="GO" id="GO:0005975">
    <property type="term" value="P:carbohydrate metabolic process"/>
    <property type="evidence" value="ECO:0007669"/>
    <property type="project" value="InterPro"/>
</dbReference>
<evidence type="ECO:0000313" key="2">
    <source>
        <dbReference type="EMBL" id="SFS21546.1"/>
    </source>
</evidence>
<dbReference type="SUPFAM" id="SSF48208">
    <property type="entry name" value="Six-hairpin glycosidases"/>
    <property type="match status" value="1"/>
</dbReference>
<dbReference type="InterPro" id="IPR008928">
    <property type="entry name" value="6-hairpin_glycosidase_sf"/>
</dbReference>
<gene>
    <name evidence="2" type="ORF">SAMN05421771_4239</name>
</gene>